<name>A0AAV4GN07_9GAST</name>
<proteinExistence type="predicted"/>
<sequence>MYLGNDISERHVPSRCRPVPMDPGNDICLSDMYRPARQRHLFELHVPSRCRPVPMYPGNDIFFARSVPSPCGSVTVAMGYQLFEVWEQEQPYFNSP</sequence>
<dbReference type="Proteomes" id="UP000762676">
    <property type="component" value="Unassembled WGS sequence"/>
</dbReference>
<comment type="caution">
    <text evidence="1">The sequence shown here is derived from an EMBL/GenBank/DDBJ whole genome shotgun (WGS) entry which is preliminary data.</text>
</comment>
<protein>
    <submittedName>
        <fullName evidence="1">Uncharacterized protein</fullName>
    </submittedName>
</protein>
<keyword evidence="2" id="KW-1185">Reference proteome</keyword>
<organism evidence="1 2">
    <name type="scientific">Elysia marginata</name>
    <dbReference type="NCBI Taxonomy" id="1093978"/>
    <lineage>
        <taxon>Eukaryota</taxon>
        <taxon>Metazoa</taxon>
        <taxon>Spiralia</taxon>
        <taxon>Lophotrochozoa</taxon>
        <taxon>Mollusca</taxon>
        <taxon>Gastropoda</taxon>
        <taxon>Heterobranchia</taxon>
        <taxon>Euthyneura</taxon>
        <taxon>Panpulmonata</taxon>
        <taxon>Sacoglossa</taxon>
        <taxon>Placobranchoidea</taxon>
        <taxon>Plakobranchidae</taxon>
        <taxon>Elysia</taxon>
    </lineage>
</organism>
<evidence type="ECO:0000313" key="2">
    <source>
        <dbReference type="Proteomes" id="UP000762676"/>
    </source>
</evidence>
<evidence type="ECO:0000313" key="1">
    <source>
        <dbReference type="EMBL" id="GFR86470.1"/>
    </source>
</evidence>
<accession>A0AAV4GN07</accession>
<dbReference type="AlphaFoldDB" id="A0AAV4GN07"/>
<gene>
    <name evidence="1" type="ORF">ElyMa_000721300</name>
</gene>
<dbReference type="EMBL" id="BMAT01001480">
    <property type="protein sequence ID" value="GFR86470.1"/>
    <property type="molecule type" value="Genomic_DNA"/>
</dbReference>
<reference evidence="1 2" key="1">
    <citation type="journal article" date="2021" name="Elife">
        <title>Chloroplast acquisition without the gene transfer in kleptoplastic sea slugs, Plakobranchus ocellatus.</title>
        <authorList>
            <person name="Maeda T."/>
            <person name="Takahashi S."/>
            <person name="Yoshida T."/>
            <person name="Shimamura S."/>
            <person name="Takaki Y."/>
            <person name="Nagai Y."/>
            <person name="Toyoda A."/>
            <person name="Suzuki Y."/>
            <person name="Arimoto A."/>
            <person name="Ishii H."/>
            <person name="Satoh N."/>
            <person name="Nishiyama T."/>
            <person name="Hasebe M."/>
            <person name="Maruyama T."/>
            <person name="Minagawa J."/>
            <person name="Obokata J."/>
            <person name="Shigenobu S."/>
        </authorList>
    </citation>
    <scope>NUCLEOTIDE SEQUENCE [LARGE SCALE GENOMIC DNA]</scope>
</reference>